<dbReference type="GO" id="GO:0016787">
    <property type="term" value="F:hydrolase activity"/>
    <property type="evidence" value="ECO:0007669"/>
    <property type="project" value="UniProtKB-KW"/>
</dbReference>
<keyword evidence="3" id="KW-1185">Reference proteome</keyword>
<organism evidence="2 3">
    <name type="scientific">Jannaschia ovalis</name>
    <dbReference type="NCBI Taxonomy" id="3038773"/>
    <lineage>
        <taxon>Bacteria</taxon>
        <taxon>Pseudomonadati</taxon>
        <taxon>Pseudomonadota</taxon>
        <taxon>Alphaproteobacteria</taxon>
        <taxon>Rhodobacterales</taxon>
        <taxon>Roseobacteraceae</taxon>
        <taxon>Jannaschia</taxon>
    </lineage>
</organism>
<dbReference type="EMBL" id="CP122537">
    <property type="protein sequence ID" value="WGH79739.1"/>
    <property type="molecule type" value="Genomic_DNA"/>
</dbReference>
<sequence length="272" mass="29681">MWTLDETYETSAGTVRAGRAGEGSPLLLAHGWPWSSFAWHRVIPALAARHRVHWYDMPGFGGSQMDGPRPAALDVQGEILGEMLDHLGLAAPRIVAHDFGGAVALRAHLLHGRDYARLVLMNVVAMRPWGSEFFDHVGRHVAAFAGLPAHIHAAVVDAYIGGALVRDLLEDDRAGLVRPWLDERGKAAFYAQFALADERFTAEIEPDFDKLRCSSAVLWGSEDPWIPIDRGAALADRMGVPLRRLEGLGHLPQLEDPGRVSEALLDALEAAA</sequence>
<name>A0ABY8LHR9_9RHOB</name>
<dbReference type="InterPro" id="IPR000073">
    <property type="entry name" value="AB_hydrolase_1"/>
</dbReference>
<feature type="domain" description="AB hydrolase-1" evidence="1">
    <location>
        <begin position="26"/>
        <end position="263"/>
    </location>
</feature>
<dbReference type="Proteomes" id="UP001243420">
    <property type="component" value="Chromosome"/>
</dbReference>
<dbReference type="SUPFAM" id="SSF53474">
    <property type="entry name" value="alpha/beta-Hydrolases"/>
    <property type="match status" value="1"/>
</dbReference>
<dbReference type="Pfam" id="PF12697">
    <property type="entry name" value="Abhydrolase_6"/>
    <property type="match status" value="1"/>
</dbReference>
<reference evidence="2 3" key="1">
    <citation type="submission" date="2023-04" db="EMBL/GenBank/DDBJ databases">
        <title>Jannaschia ovalis sp. nov., a marine bacterium isolated from sea tidal flat.</title>
        <authorList>
            <person name="Kwon D.Y."/>
            <person name="Kim J.-J."/>
        </authorList>
    </citation>
    <scope>NUCLEOTIDE SEQUENCE [LARGE SCALE GENOMIC DNA]</scope>
    <source>
        <strain evidence="2 3">GRR-S6-38</strain>
    </source>
</reference>
<dbReference type="PANTHER" id="PTHR43194:SF5">
    <property type="entry name" value="PIMELOYL-[ACYL-CARRIER PROTEIN] METHYL ESTER ESTERASE"/>
    <property type="match status" value="1"/>
</dbReference>
<proteinExistence type="predicted"/>
<evidence type="ECO:0000259" key="1">
    <source>
        <dbReference type="Pfam" id="PF12697"/>
    </source>
</evidence>
<evidence type="ECO:0000313" key="2">
    <source>
        <dbReference type="EMBL" id="WGH79739.1"/>
    </source>
</evidence>
<dbReference type="PANTHER" id="PTHR43194">
    <property type="entry name" value="HYDROLASE ALPHA/BETA FOLD FAMILY"/>
    <property type="match status" value="1"/>
</dbReference>
<dbReference type="RefSeq" id="WP_279966674.1">
    <property type="nucleotide sequence ID" value="NZ_CP122537.1"/>
</dbReference>
<accession>A0ABY8LHR9</accession>
<keyword evidence="2" id="KW-0378">Hydrolase</keyword>
<dbReference type="PRINTS" id="PR00111">
    <property type="entry name" value="ABHYDROLASE"/>
</dbReference>
<dbReference type="Gene3D" id="3.40.50.1820">
    <property type="entry name" value="alpha/beta hydrolase"/>
    <property type="match status" value="1"/>
</dbReference>
<gene>
    <name evidence="2" type="ORF">P8627_05615</name>
</gene>
<dbReference type="InterPro" id="IPR050228">
    <property type="entry name" value="Carboxylesterase_BioH"/>
</dbReference>
<evidence type="ECO:0000313" key="3">
    <source>
        <dbReference type="Proteomes" id="UP001243420"/>
    </source>
</evidence>
<dbReference type="InterPro" id="IPR029058">
    <property type="entry name" value="AB_hydrolase_fold"/>
</dbReference>
<protein>
    <submittedName>
        <fullName evidence="2">Alpha/beta fold hydrolase</fullName>
    </submittedName>
</protein>